<evidence type="ECO:0000259" key="1">
    <source>
        <dbReference type="PROSITE" id="PS50404"/>
    </source>
</evidence>
<dbReference type="GO" id="GO:0016740">
    <property type="term" value="F:transferase activity"/>
    <property type="evidence" value="ECO:0007669"/>
    <property type="project" value="UniProtKB-KW"/>
</dbReference>
<dbReference type="PROSITE" id="PS50405">
    <property type="entry name" value="GST_CTER"/>
    <property type="match status" value="1"/>
</dbReference>
<gene>
    <name evidence="3" type="ORF">LT85_0119</name>
</gene>
<dbReference type="AlphaFoldDB" id="A0A0A1F6J2"/>
<organism evidence="3 4">
    <name type="scientific">Collimonas arenae</name>
    <dbReference type="NCBI Taxonomy" id="279058"/>
    <lineage>
        <taxon>Bacteria</taxon>
        <taxon>Pseudomonadati</taxon>
        <taxon>Pseudomonadota</taxon>
        <taxon>Betaproteobacteria</taxon>
        <taxon>Burkholderiales</taxon>
        <taxon>Oxalobacteraceae</taxon>
        <taxon>Collimonas</taxon>
    </lineage>
</organism>
<sequence>MRLYHHPISTNARRAVMTAHHLQQPVELVLLDLSSGDQRKHLLSINPNEKIPVLVDGDFILWESCAIMQYLADKTPGQTVYPTELQARADVNRWMFWSGQHLAPAIAIFYWENFIKDLIGAGQPDPVELRRGEVDLESFATVLDGHLAGRQWVCGGGLTLADFSIAAPLMAAGPGRAPLAQYRHLQAWFSRVQELDAWRQTELDAELMVA</sequence>
<dbReference type="InterPro" id="IPR004045">
    <property type="entry name" value="Glutathione_S-Trfase_N"/>
</dbReference>
<reference evidence="4" key="1">
    <citation type="journal article" date="2014" name="Soil Biol. Biochem.">
        <title>Structure and function of bacterial communities in ageing soils: Insights from the Mendocino ecological staircase.</title>
        <authorList>
            <person name="Uroz S."/>
            <person name="Tech J.J."/>
            <person name="Sawaya N.A."/>
            <person name="Frey-Klett P."/>
            <person name="Leveau J.H.J."/>
        </authorList>
    </citation>
    <scope>NUCLEOTIDE SEQUENCE [LARGE SCALE GENOMIC DNA]</scope>
    <source>
        <strain evidence="4">Cal35</strain>
    </source>
</reference>
<dbReference type="Gene3D" id="3.40.30.10">
    <property type="entry name" value="Glutaredoxin"/>
    <property type="match status" value="1"/>
</dbReference>
<dbReference type="EMBL" id="CP009962">
    <property type="protein sequence ID" value="AIY39279.1"/>
    <property type="molecule type" value="Genomic_DNA"/>
</dbReference>
<dbReference type="SFLD" id="SFLDS00019">
    <property type="entry name" value="Glutathione_Transferase_(cytos"/>
    <property type="match status" value="1"/>
</dbReference>
<feature type="domain" description="GST N-terminal" evidence="1">
    <location>
        <begin position="1"/>
        <end position="79"/>
    </location>
</feature>
<dbReference type="Gene3D" id="1.20.1050.10">
    <property type="match status" value="1"/>
</dbReference>
<name>A0A0A1F6J2_9BURK</name>
<dbReference type="OrthoDB" id="3828095at2"/>
<dbReference type="InterPro" id="IPR036249">
    <property type="entry name" value="Thioredoxin-like_sf"/>
</dbReference>
<evidence type="ECO:0000313" key="4">
    <source>
        <dbReference type="Proteomes" id="UP000030302"/>
    </source>
</evidence>
<dbReference type="PANTHER" id="PTHR44051:SF8">
    <property type="entry name" value="GLUTATHIONE S-TRANSFERASE GSTA"/>
    <property type="match status" value="1"/>
</dbReference>
<keyword evidence="3" id="KW-0808">Transferase</keyword>
<dbReference type="PANTHER" id="PTHR44051">
    <property type="entry name" value="GLUTATHIONE S-TRANSFERASE-RELATED"/>
    <property type="match status" value="1"/>
</dbReference>
<dbReference type="RefSeq" id="WP_038484039.1">
    <property type="nucleotide sequence ID" value="NZ_CP009962.1"/>
</dbReference>
<dbReference type="Proteomes" id="UP000030302">
    <property type="component" value="Chromosome"/>
</dbReference>
<dbReference type="SFLD" id="SFLDG01150">
    <property type="entry name" value="Main.1:_Beta-like"/>
    <property type="match status" value="1"/>
</dbReference>
<dbReference type="CDD" id="cd00570">
    <property type="entry name" value="GST_N_family"/>
    <property type="match status" value="1"/>
</dbReference>
<dbReference type="KEGG" id="care:LT85_0119"/>
<dbReference type="SUPFAM" id="SSF52833">
    <property type="entry name" value="Thioredoxin-like"/>
    <property type="match status" value="1"/>
</dbReference>
<dbReference type="SFLD" id="SFLDG00358">
    <property type="entry name" value="Main_(cytGST)"/>
    <property type="match status" value="1"/>
</dbReference>
<dbReference type="HOGENOM" id="CLU_011226_6_0_4"/>
<dbReference type="InterPro" id="IPR040079">
    <property type="entry name" value="Glutathione_S-Trfase"/>
</dbReference>
<dbReference type="InterPro" id="IPR036282">
    <property type="entry name" value="Glutathione-S-Trfase_C_sf"/>
</dbReference>
<keyword evidence="4" id="KW-1185">Reference proteome</keyword>
<dbReference type="InterPro" id="IPR004046">
    <property type="entry name" value="GST_C"/>
</dbReference>
<dbReference type="Pfam" id="PF00043">
    <property type="entry name" value="GST_C"/>
    <property type="match status" value="1"/>
</dbReference>
<dbReference type="Pfam" id="PF13417">
    <property type="entry name" value="GST_N_3"/>
    <property type="match status" value="1"/>
</dbReference>
<accession>A0A0A1F6J2</accession>
<proteinExistence type="predicted"/>
<evidence type="ECO:0000259" key="2">
    <source>
        <dbReference type="PROSITE" id="PS50405"/>
    </source>
</evidence>
<protein>
    <submittedName>
        <fullName evidence="3">Putative glutathione S-transferase-like protein</fullName>
    </submittedName>
</protein>
<evidence type="ECO:0000313" key="3">
    <source>
        <dbReference type="EMBL" id="AIY39279.1"/>
    </source>
</evidence>
<dbReference type="SUPFAM" id="SSF47616">
    <property type="entry name" value="GST C-terminal domain-like"/>
    <property type="match status" value="1"/>
</dbReference>
<dbReference type="STRING" id="279058.LT85_0119"/>
<dbReference type="PROSITE" id="PS50404">
    <property type="entry name" value="GST_NTER"/>
    <property type="match status" value="1"/>
</dbReference>
<dbReference type="InterPro" id="IPR010987">
    <property type="entry name" value="Glutathione-S-Trfase_C-like"/>
</dbReference>
<feature type="domain" description="GST C-terminal" evidence="2">
    <location>
        <begin position="84"/>
        <end position="210"/>
    </location>
</feature>